<keyword evidence="1" id="KW-1133">Transmembrane helix</keyword>
<accession>A0A803NVN9</accession>
<keyword evidence="1" id="KW-0472">Membrane</keyword>
<name>A0A803NVN9_CANSA</name>
<dbReference type="EMBL" id="UZAU01000228">
    <property type="status" value="NOT_ANNOTATED_CDS"/>
    <property type="molecule type" value="Genomic_DNA"/>
</dbReference>
<reference evidence="2" key="2">
    <citation type="submission" date="2021-03" db="UniProtKB">
        <authorList>
            <consortium name="EnsemblPlants"/>
        </authorList>
    </citation>
    <scope>IDENTIFICATION</scope>
</reference>
<keyword evidence="1" id="KW-0812">Transmembrane</keyword>
<protein>
    <submittedName>
        <fullName evidence="2">Uncharacterized protein</fullName>
    </submittedName>
</protein>
<feature type="transmembrane region" description="Helical" evidence="1">
    <location>
        <begin position="133"/>
        <end position="155"/>
    </location>
</feature>
<evidence type="ECO:0000313" key="3">
    <source>
        <dbReference type="Proteomes" id="UP000596661"/>
    </source>
</evidence>
<reference evidence="2" key="1">
    <citation type="submission" date="2018-11" db="EMBL/GenBank/DDBJ databases">
        <authorList>
            <person name="Grassa J C."/>
        </authorList>
    </citation>
    <scope>NUCLEOTIDE SEQUENCE [LARGE SCALE GENOMIC DNA]</scope>
</reference>
<dbReference type="Gramene" id="evm.model.02.1939">
    <property type="protein sequence ID" value="cds.evm.model.02.1939"/>
    <property type="gene ID" value="evm.TU.02.1939"/>
</dbReference>
<dbReference type="AlphaFoldDB" id="A0A803NVN9"/>
<dbReference type="EnsemblPlants" id="evm.model.02.1939">
    <property type="protein sequence ID" value="cds.evm.model.02.1939"/>
    <property type="gene ID" value="evm.TU.02.1939"/>
</dbReference>
<evidence type="ECO:0000313" key="2">
    <source>
        <dbReference type="EnsemblPlants" id="cds.evm.model.02.1939"/>
    </source>
</evidence>
<sequence length="160" mass="17797">MAKRHTPVRSMSRKMGHTIAGFRDPTSFPKVKISHGKVKLANNSLNVMMQQLYILRIEEQGINSIGGVALEDNIFIAMFNQPTVLIQLSRTPHSGPNGSQWLHLKVIQPTGGESHSLSWLVEPDCAFRSSSSLVLMLITVTGKGVVFFSWMRAFLALQIH</sequence>
<organism evidence="2 3">
    <name type="scientific">Cannabis sativa</name>
    <name type="common">Hemp</name>
    <name type="synonym">Marijuana</name>
    <dbReference type="NCBI Taxonomy" id="3483"/>
    <lineage>
        <taxon>Eukaryota</taxon>
        <taxon>Viridiplantae</taxon>
        <taxon>Streptophyta</taxon>
        <taxon>Embryophyta</taxon>
        <taxon>Tracheophyta</taxon>
        <taxon>Spermatophyta</taxon>
        <taxon>Magnoliopsida</taxon>
        <taxon>eudicotyledons</taxon>
        <taxon>Gunneridae</taxon>
        <taxon>Pentapetalae</taxon>
        <taxon>rosids</taxon>
        <taxon>fabids</taxon>
        <taxon>Rosales</taxon>
        <taxon>Cannabaceae</taxon>
        <taxon>Cannabis</taxon>
    </lineage>
</organism>
<dbReference type="Proteomes" id="UP000596661">
    <property type="component" value="Chromosome 2"/>
</dbReference>
<proteinExistence type="predicted"/>
<evidence type="ECO:0000256" key="1">
    <source>
        <dbReference type="SAM" id="Phobius"/>
    </source>
</evidence>
<keyword evidence="3" id="KW-1185">Reference proteome</keyword>